<feature type="transmembrane region" description="Helical" evidence="1">
    <location>
        <begin position="89"/>
        <end position="108"/>
    </location>
</feature>
<keyword evidence="1" id="KW-0812">Transmembrane</keyword>
<keyword evidence="1" id="KW-1133">Transmembrane helix</keyword>
<feature type="transmembrane region" description="Helical" evidence="1">
    <location>
        <begin position="34"/>
        <end position="52"/>
    </location>
</feature>
<feature type="transmembrane region" description="Helical" evidence="1">
    <location>
        <begin position="59"/>
        <end position="77"/>
    </location>
</feature>
<keyword evidence="1" id="KW-0472">Membrane</keyword>
<gene>
    <name evidence="2" type="ORF">DI536_19980</name>
</gene>
<organism evidence="2 3">
    <name type="scientific">Archangium gephyra</name>
    <dbReference type="NCBI Taxonomy" id="48"/>
    <lineage>
        <taxon>Bacteria</taxon>
        <taxon>Pseudomonadati</taxon>
        <taxon>Myxococcota</taxon>
        <taxon>Myxococcia</taxon>
        <taxon>Myxococcales</taxon>
        <taxon>Cystobacterineae</taxon>
        <taxon>Archangiaceae</taxon>
        <taxon>Archangium</taxon>
    </lineage>
</organism>
<feature type="transmembrane region" description="Helical" evidence="1">
    <location>
        <begin position="322"/>
        <end position="342"/>
    </location>
</feature>
<dbReference type="Proteomes" id="UP000249061">
    <property type="component" value="Unassembled WGS sequence"/>
</dbReference>
<evidence type="ECO:0000256" key="1">
    <source>
        <dbReference type="SAM" id="Phobius"/>
    </source>
</evidence>
<feature type="transmembrane region" description="Helical" evidence="1">
    <location>
        <begin position="288"/>
        <end position="310"/>
    </location>
</feature>
<dbReference type="AlphaFoldDB" id="A0A2W5TBM8"/>
<protein>
    <recommendedName>
        <fullName evidence="4">DUF2029 domain-containing protein</fullName>
    </recommendedName>
</protein>
<evidence type="ECO:0008006" key="4">
    <source>
        <dbReference type="Google" id="ProtNLM"/>
    </source>
</evidence>
<name>A0A2W5TBM8_9BACT</name>
<evidence type="ECO:0000313" key="2">
    <source>
        <dbReference type="EMBL" id="PZR10523.1"/>
    </source>
</evidence>
<accession>A0A2W5TBM8</accession>
<feature type="transmembrane region" description="Helical" evidence="1">
    <location>
        <begin position="218"/>
        <end position="236"/>
    </location>
</feature>
<comment type="caution">
    <text evidence="2">The sequence shown here is derived from an EMBL/GenBank/DDBJ whole genome shotgun (WGS) entry which is preliminary data.</text>
</comment>
<sequence>MNRPATAVACLLTIICFALGQALQSSDGRLEPGAFRWLLVALLAGAVTLWGARRIAPEVFATIQGFLVIVAVLWEVVQQFFRSPGANVSGSLVPFFAGIVVMAVTFLVGQVSGDRQQRATPFIVSGVFLLLGVWLFHVSPAPDIDVFVFQTESADALMHGQNPYALRFRDIYSGRAQYDARALYGDGLSVNGVLQFGFPYLPWSLLLTTPSQLVFGDYRYTQLFAVVFTAGVAMWLRPGRNAVLAGALLLFSPRVFFVLEQGWTEPLVVALLAAVVLTHEKRPSLTPWVFGLLLAAKQYTVFMLPLAWLLLTDEQRNVKGALIFLAKAAVPAVLVTLPFVLWNPGEFWFSVVELQTLQPFRDDSLSVMAKLARVTGHAPASWWAFVAATAVLGLSLWRLPRGSAGFLIAVTVTYLAFFATSKQAFANYYFLVIGAAALAVAALGRGTWRWRGV</sequence>
<feature type="transmembrane region" description="Helical" evidence="1">
    <location>
        <begin position="404"/>
        <end position="420"/>
    </location>
</feature>
<feature type="transmembrane region" description="Helical" evidence="1">
    <location>
        <begin position="426"/>
        <end position="444"/>
    </location>
</feature>
<dbReference type="EMBL" id="QFQP01000017">
    <property type="protein sequence ID" value="PZR10523.1"/>
    <property type="molecule type" value="Genomic_DNA"/>
</dbReference>
<proteinExistence type="predicted"/>
<feature type="transmembrane region" description="Helical" evidence="1">
    <location>
        <begin position="380"/>
        <end position="397"/>
    </location>
</feature>
<evidence type="ECO:0000313" key="3">
    <source>
        <dbReference type="Proteomes" id="UP000249061"/>
    </source>
</evidence>
<feature type="transmembrane region" description="Helical" evidence="1">
    <location>
        <begin position="120"/>
        <end position="137"/>
    </location>
</feature>
<reference evidence="2 3" key="1">
    <citation type="submission" date="2017-08" db="EMBL/GenBank/DDBJ databases">
        <title>Infants hospitalized years apart are colonized by the same room-sourced microbial strains.</title>
        <authorList>
            <person name="Brooks B."/>
            <person name="Olm M.R."/>
            <person name="Firek B.A."/>
            <person name="Baker R."/>
            <person name="Thomas B.C."/>
            <person name="Morowitz M.J."/>
            <person name="Banfield J.F."/>
        </authorList>
    </citation>
    <scope>NUCLEOTIDE SEQUENCE [LARGE SCALE GENOMIC DNA]</scope>
    <source>
        <strain evidence="2">S2_003_000_R2_14</strain>
    </source>
</reference>